<keyword evidence="1" id="KW-0732">Signal</keyword>
<feature type="chain" id="PRO_5008013219" description="Cadherin domain-containing protein" evidence="1">
    <location>
        <begin position="25"/>
        <end position="587"/>
    </location>
</feature>
<feature type="domain" description="DUF8194" evidence="3">
    <location>
        <begin position="260"/>
        <end position="349"/>
    </location>
</feature>
<evidence type="ECO:0000259" key="3">
    <source>
        <dbReference type="Pfam" id="PF26614"/>
    </source>
</evidence>
<organism evidence="5 6">
    <name type="scientific">Roseburia inulinivorans</name>
    <dbReference type="NCBI Taxonomy" id="360807"/>
    <lineage>
        <taxon>Bacteria</taxon>
        <taxon>Bacillati</taxon>
        <taxon>Bacillota</taxon>
        <taxon>Clostridia</taxon>
        <taxon>Lachnospirales</taxon>
        <taxon>Lachnospiraceae</taxon>
        <taxon>Roseburia</taxon>
    </lineage>
</organism>
<gene>
    <name evidence="5" type="ORF">ERS852444_02180</name>
</gene>
<dbReference type="AlphaFoldDB" id="A0A173UQA8"/>
<dbReference type="Pfam" id="PF26614">
    <property type="entry name" value="DUF8194"/>
    <property type="match status" value="1"/>
</dbReference>
<feature type="domain" description="DUF8195" evidence="4">
    <location>
        <begin position="354"/>
        <end position="581"/>
    </location>
</feature>
<evidence type="ECO:0000313" key="6">
    <source>
        <dbReference type="Proteomes" id="UP000095453"/>
    </source>
</evidence>
<evidence type="ECO:0000256" key="1">
    <source>
        <dbReference type="SAM" id="SignalP"/>
    </source>
</evidence>
<evidence type="ECO:0000313" key="5">
    <source>
        <dbReference type="EMBL" id="CUN16536.1"/>
    </source>
</evidence>
<feature type="signal peptide" evidence="1">
    <location>
        <begin position="1"/>
        <end position="24"/>
    </location>
</feature>
<reference evidence="5 6" key="1">
    <citation type="submission" date="2015-09" db="EMBL/GenBank/DDBJ databases">
        <authorList>
            <consortium name="Pathogen Informatics"/>
        </authorList>
    </citation>
    <scope>NUCLEOTIDE SEQUENCE [LARGE SCALE GENOMIC DNA]</scope>
    <source>
        <strain evidence="5 6">2789STDY5608887</strain>
    </source>
</reference>
<dbReference type="RefSeq" id="WP_242854024.1">
    <property type="nucleotide sequence ID" value="NZ_CYXX01000016.1"/>
</dbReference>
<name>A0A173UQA8_9FIRM</name>
<accession>A0A173UQA8</accession>
<dbReference type="InterPro" id="IPR058507">
    <property type="entry name" value="DUF8194"/>
</dbReference>
<dbReference type="Pfam" id="PF26613">
    <property type="entry name" value="DUF8193"/>
    <property type="match status" value="1"/>
</dbReference>
<feature type="domain" description="DUF8193" evidence="2">
    <location>
        <begin position="25"/>
        <end position="248"/>
    </location>
</feature>
<protein>
    <recommendedName>
        <fullName evidence="7">Cadherin domain-containing protein</fullName>
    </recommendedName>
</protein>
<evidence type="ECO:0000259" key="2">
    <source>
        <dbReference type="Pfam" id="PF26613"/>
    </source>
</evidence>
<evidence type="ECO:0000259" key="4">
    <source>
        <dbReference type="Pfam" id="PF26615"/>
    </source>
</evidence>
<dbReference type="Proteomes" id="UP000095453">
    <property type="component" value="Unassembled WGS sequence"/>
</dbReference>
<dbReference type="InterPro" id="IPR058506">
    <property type="entry name" value="DUF8193"/>
</dbReference>
<sequence>MKKTFMVVFLTLIMLLSGTLTAYAEGSGNVDGGGGGLNQGTKAYNWPGNSYQGVRVTVVDAEAGGIVAGPMDFSNKNLSSVAGNMFSFGKVSKMQYRNGAALTLQTSGYTYYTPDNPMPQIISSNSSKASIAQIKRYFCSEGAASMVAGKAGIDVVTLTNGSYKLVIEPVIYLIYNNLYFAMTTTEAGLYNRMVGGDLGTHFPTVVMKNLALALFLEKADLGFPAYTGSKTTARSTDEMIQTLGIGIIIYKGAPPTEAEYDAVYRIDTDVITSTTLSTTDEINNDAKATVTFSIGGRSYQMSGVVIPENGSQLVWVKWHTPSEPCEITINISTNKGSLATTTIRANVVDLNENPTPDPMADDRYNGYSRPSLPAGQNVTSLSWGIWRCWWHTNWVWVSDWDWESGSHSSSCPAGCTSGHGHWVDNGEWEDQGWYDYALDTYSASLSAAMRITPDEKNPTASGSTLKSGYGINMTATADMRSGAPASHITQVQTCVAYFPEFHYTDYWRLLEPTSPGYPAQFEFQRNEYSTYNRRTHFTPVWFPDGNYTVYAQVIDAWTPAGMLQMHLNDTLTIHDNLFSDWHVRPLN</sequence>
<evidence type="ECO:0008006" key="7">
    <source>
        <dbReference type="Google" id="ProtNLM"/>
    </source>
</evidence>
<dbReference type="EMBL" id="CYXX01000016">
    <property type="protein sequence ID" value="CUN16536.1"/>
    <property type="molecule type" value="Genomic_DNA"/>
</dbReference>
<proteinExistence type="predicted"/>
<dbReference type="Pfam" id="PF26615">
    <property type="entry name" value="DUF8195"/>
    <property type="match status" value="1"/>
</dbReference>
<dbReference type="InterPro" id="IPR058508">
    <property type="entry name" value="DUF8195"/>
</dbReference>